<dbReference type="InParanoid" id="A0A0G4FKI2"/>
<evidence type="ECO:0000313" key="2">
    <source>
        <dbReference type="EMBL" id="CEM14284.1"/>
    </source>
</evidence>
<dbReference type="PhylomeDB" id="A0A0G4FKI2"/>
<dbReference type="VEuPathDB" id="CryptoDB:Vbra_21344"/>
<dbReference type="Proteomes" id="UP000041254">
    <property type="component" value="Unassembled WGS sequence"/>
</dbReference>
<organism evidence="2 3">
    <name type="scientific">Vitrella brassicaformis (strain CCMP3155)</name>
    <dbReference type="NCBI Taxonomy" id="1169540"/>
    <lineage>
        <taxon>Eukaryota</taxon>
        <taxon>Sar</taxon>
        <taxon>Alveolata</taxon>
        <taxon>Colpodellida</taxon>
        <taxon>Vitrellaceae</taxon>
        <taxon>Vitrella</taxon>
    </lineage>
</organism>
<dbReference type="AlphaFoldDB" id="A0A0G4FKI2"/>
<dbReference type="EMBL" id="CDMY01000456">
    <property type="protein sequence ID" value="CEM14284.1"/>
    <property type="molecule type" value="Genomic_DNA"/>
</dbReference>
<reference evidence="2 3" key="1">
    <citation type="submission" date="2014-11" db="EMBL/GenBank/DDBJ databases">
        <authorList>
            <person name="Zhu J."/>
            <person name="Qi W."/>
            <person name="Song R."/>
        </authorList>
    </citation>
    <scope>NUCLEOTIDE SEQUENCE [LARGE SCALE GENOMIC DNA]</scope>
</reference>
<keyword evidence="3" id="KW-1185">Reference proteome</keyword>
<sequence length="547" mass="58806">MSRLEVVLTERSPTWQLASGIEDGTLSAEAALDLMDKHTIDPHVELVRVSDGDDEPRKAMGPLLHAAAHRYQGQAGAAVLDRLIHLGADVNRVFEGKTVLEVVLLAVREGPDILDIHSRPVPPHFLLHSSVSPLPSALESALPLIVVLLRHGATMVQGMGALRMIIYYINVMGNFSPDGAFSAKTLLHAVTQLIDAAQQAPPPASPRPSLMGEKLLSRACALILDDPADHLTILDKLLEIADDGLGEGDGARAWSVACGTAPHATHVMHFLLDKGFRPPAIDREALFDVDVLSRVAGEAGADVDVSGRQGDTSPPILYAAFEQRYSAVHCLIRHGASIDLALADDLCADLYRHRILSVYHSFINRSVPELVMQCVNEALSPLRAMSCVSRTHRVFSQSVAGYVGSFLVHVPPLPFSPRTTLGRNLNAALRFFLLRARDAASRADRQQLFAHTCFPMPPSTHPGGGEGEGEGEGEGGGQAGSREAAFGLRDVVHMLRCAEAVRYGISEPVVRGYGNDSETTTVCTFAGYVCLRGADGQPGVQRVEGWE</sequence>
<dbReference type="Gene3D" id="1.25.40.20">
    <property type="entry name" value="Ankyrin repeat-containing domain"/>
    <property type="match status" value="1"/>
</dbReference>
<feature type="region of interest" description="Disordered" evidence="1">
    <location>
        <begin position="454"/>
        <end position="481"/>
    </location>
</feature>
<accession>A0A0G4FKI2</accession>
<evidence type="ECO:0000313" key="3">
    <source>
        <dbReference type="Proteomes" id="UP000041254"/>
    </source>
</evidence>
<evidence type="ECO:0000256" key="1">
    <source>
        <dbReference type="SAM" id="MobiDB-lite"/>
    </source>
</evidence>
<dbReference type="InterPro" id="IPR036770">
    <property type="entry name" value="Ankyrin_rpt-contain_sf"/>
</dbReference>
<name>A0A0G4FKI2_VITBC</name>
<dbReference type="SUPFAM" id="SSF48403">
    <property type="entry name" value="Ankyrin repeat"/>
    <property type="match status" value="1"/>
</dbReference>
<protein>
    <submittedName>
        <fullName evidence="2">Uncharacterized protein</fullName>
    </submittedName>
</protein>
<proteinExistence type="predicted"/>
<gene>
    <name evidence="2" type="ORF">Vbra_21344</name>
</gene>